<accession>A0A9Q1R4V0</accession>
<dbReference type="InterPro" id="IPR019448">
    <property type="entry name" value="NT-C2"/>
</dbReference>
<gene>
    <name evidence="3" type="ORF">K7X08_014946</name>
</gene>
<dbReference type="PANTHER" id="PTHR31182:SF17">
    <property type="entry name" value="EEIG1_EHBP1 PROTEIN AMINO-TERMINAL DOMAIN PROTEIN"/>
    <property type="match status" value="1"/>
</dbReference>
<feature type="region of interest" description="Disordered" evidence="1">
    <location>
        <begin position="184"/>
        <end position="206"/>
    </location>
</feature>
<evidence type="ECO:0000313" key="4">
    <source>
        <dbReference type="Proteomes" id="UP001152561"/>
    </source>
</evidence>
<name>A0A9Q1R4V0_9SOLA</name>
<dbReference type="AlphaFoldDB" id="A0A9Q1R4V0"/>
<sequence>MAVIRKYQVKIRPLKLELLGVDDLDGGNQEPRKVIKTMAIKMKWKGEHKYGLVPFHKLKKDFTSRRIVKKGHAEWDNDADEFENVCFFTDVSPWDVLFNVLYENSSAKMVAIGKVVVNVAELAARMVSQVDEKLPITLNIGKTSISATLHIKVTFAEIRDYQDSASESNQLQYFAKSNSICDSDRKGHKLSQEDESDESPSLKTQPDSVKKVGWFSWKRRRLSLRHTRSKEESLIKRTRSFDVDSPLNQQNVGKPELFTKSRDQNEGSTKKSGWEVNELESRDGQTRLKTNVFFASFDQCSDKAAGESACTTLVAVISHWLQSNRDTMPTRLEFNNLILQGSSEWRKLCQSDTYINDFPNKHFDLETILHAGIRPIAISHDQSFVGFFNPEKFESLQGVMSFDQIWDKISSVAAGIEFEPRLYIISWNDHFFVLKVEANAYYIIDTLGERLFEGCRKAYILRFDDNTMMYEKVAEEKSQQNESKAKEEMICKGKECCREFIKRFLAAIPLKELEEQEKNETVSYFSLHHRLQIEFNSSYLLSSSSSSLRSSPFFSSATSTPSYL</sequence>
<keyword evidence="4" id="KW-1185">Reference proteome</keyword>
<feature type="domain" description="C2 NT-type" evidence="2">
    <location>
        <begin position="63"/>
        <end position="162"/>
    </location>
</feature>
<evidence type="ECO:0000256" key="1">
    <source>
        <dbReference type="SAM" id="MobiDB-lite"/>
    </source>
</evidence>
<proteinExistence type="predicted"/>
<feature type="region of interest" description="Disordered" evidence="1">
    <location>
        <begin position="545"/>
        <end position="564"/>
    </location>
</feature>
<reference evidence="4" key="1">
    <citation type="journal article" date="2023" name="Proc. Natl. Acad. Sci. U.S.A.">
        <title>Genomic and structural basis for evolution of tropane alkaloid biosynthesis.</title>
        <authorList>
            <person name="Wanga Y.-J."/>
            <person name="Taina T."/>
            <person name="Yua J.-Y."/>
            <person name="Lia J."/>
            <person name="Xua B."/>
            <person name="Chenc J."/>
            <person name="D'Auriad J.C."/>
            <person name="Huanga J.-P."/>
            <person name="Huanga S.-X."/>
        </authorList>
    </citation>
    <scope>NUCLEOTIDE SEQUENCE [LARGE SCALE GENOMIC DNA]</scope>
    <source>
        <strain evidence="4">cv. KIB-2019</strain>
    </source>
</reference>
<feature type="region of interest" description="Disordered" evidence="1">
    <location>
        <begin position="244"/>
        <end position="281"/>
    </location>
</feature>
<dbReference type="OrthoDB" id="733571at2759"/>
<organism evidence="3 4">
    <name type="scientific">Anisodus acutangulus</name>
    <dbReference type="NCBI Taxonomy" id="402998"/>
    <lineage>
        <taxon>Eukaryota</taxon>
        <taxon>Viridiplantae</taxon>
        <taxon>Streptophyta</taxon>
        <taxon>Embryophyta</taxon>
        <taxon>Tracheophyta</taxon>
        <taxon>Spermatophyta</taxon>
        <taxon>Magnoliopsida</taxon>
        <taxon>eudicotyledons</taxon>
        <taxon>Gunneridae</taxon>
        <taxon>Pentapetalae</taxon>
        <taxon>asterids</taxon>
        <taxon>lamiids</taxon>
        <taxon>Solanales</taxon>
        <taxon>Solanaceae</taxon>
        <taxon>Solanoideae</taxon>
        <taxon>Hyoscyameae</taxon>
        <taxon>Anisodus</taxon>
    </lineage>
</organism>
<dbReference type="Proteomes" id="UP001152561">
    <property type="component" value="Unassembled WGS sequence"/>
</dbReference>
<dbReference type="Pfam" id="PF10358">
    <property type="entry name" value="NT-C2"/>
    <property type="match status" value="1"/>
</dbReference>
<evidence type="ECO:0000313" key="3">
    <source>
        <dbReference type="EMBL" id="KAJ8538406.1"/>
    </source>
</evidence>
<protein>
    <recommendedName>
        <fullName evidence="2">C2 NT-type domain-containing protein</fullName>
    </recommendedName>
</protein>
<evidence type="ECO:0000259" key="2">
    <source>
        <dbReference type="Pfam" id="PF10358"/>
    </source>
</evidence>
<dbReference type="EMBL" id="JAJAGQ010000017">
    <property type="protein sequence ID" value="KAJ8538406.1"/>
    <property type="molecule type" value="Genomic_DNA"/>
</dbReference>
<feature type="compositionally biased region" description="Basic and acidic residues" evidence="1">
    <location>
        <begin position="257"/>
        <end position="281"/>
    </location>
</feature>
<dbReference type="PANTHER" id="PTHR31182">
    <property type="entry name" value="C2 NT-TYPE DOMAIN-CONTAINING PROTEIN"/>
    <property type="match status" value="1"/>
</dbReference>
<comment type="caution">
    <text evidence="3">The sequence shown here is derived from an EMBL/GenBank/DDBJ whole genome shotgun (WGS) entry which is preliminary data.</text>
</comment>